<dbReference type="KEGG" id="dva:DAD186_12050"/>
<dbReference type="PANTHER" id="PTHR10151">
    <property type="entry name" value="ECTONUCLEOTIDE PYROPHOSPHATASE/PHOSPHODIESTERASE"/>
    <property type="match status" value="1"/>
</dbReference>
<evidence type="ECO:0000313" key="1">
    <source>
        <dbReference type="EMBL" id="ANP27755.1"/>
    </source>
</evidence>
<dbReference type="InterPro" id="IPR017850">
    <property type="entry name" value="Alkaline_phosphatase_core_sf"/>
</dbReference>
<dbReference type="Gene3D" id="3.40.720.10">
    <property type="entry name" value="Alkaline Phosphatase, subunit A"/>
    <property type="match status" value="1"/>
</dbReference>
<dbReference type="EMBL" id="CP012117">
    <property type="protein sequence ID" value="ANP27755.1"/>
    <property type="molecule type" value="Genomic_DNA"/>
</dbReference>
<name>A0A1B0ZID3_9MICO</name>
<dbReference type="Pfam" id="PF01663">
    <property type="entry name" value="Phosphodiest"/>
    <property type="match status" value="1"/>
</dbReference>
<dbReference type="RefSeq" id="WP_065247899.1">
    <property type="nucleotide sequence ID" value="NZ_CP012117.1"/>
</dbReference>
<sequence>MTDPVDWREGEPRLVRRWRDALEARSGRDLLILVDGLGLEDLERYRGHTRFFRTHANSLERETTIAPATTTSVLASLFTGVSPLAHGILGYEGLTSNGTRVNNLRGAKNLDPREWIRARGYAEGSERCVAHVGPARYRNSFLTGMLQPAERWDFFGYSSPGGRIGAVRKALSHVGAGGACYLHVPDIDKAGHRYGPGSTAWLDALEDTDRFLDTLMRSVPEGTRVSITADHGMVEADFEQIMDLAHAPGMLSRCSAVAGEGRALMVRFGDADGHPPLAELRSWVGERGDVLDTDQMLSSGLLGEARGSERAIVAQRLGDALIFARGRHQFTHTGFVTAASLTQRGVHGSLSDAELVVPFLQFTV</sequence>
<evidence type="ECO:0000313" key="2">
    <source>
        <dbReference type="Proteomes" id="UP000092596"/>
    </source>
</evidence>
<dbReference type="AlphaFoldDB" id="A0A1B0ZID3"/>
<proteinExistence type="predicted"/>
<gene>
    <name evidence="1" type="ORF">DAD186_12050</name>
</gene>
<protein>
    <recommendedName>
        <fullName evidence="3">Alkaline phosphatase family protein</fullName>
    </recommendedName>
</protein>
<dbReference type="Proteomes" id="UP000092596">
    <property type="component" value="Chromosome"/>
</dbReference>
<evidence type="ECO:0008006" key="3">
    <source>
        <dbReference type="Google" id="ProtNLM"/>
    </source>
</evidence>
<reference evidence="1 2" key="1">
    <citation type="submission" date="2015-06" db="EMBL/GenBank/DDBJ databases">
        <title>Investigation of pathophysiology for high-risk pregnancy and development of treatment modality based on it.</title>
        <authorList>
            <person name="Kim B.-C."/>
            <person name="Lim S."/>
        </authorList>
    </citation>
    <scope>NUCLEOTIDE SEQUENCE [LARGE SCALE GENOMIC DNA]</scope>
    <source>
        <strain evidence="1 2">AD1-86</strain>
    </source>
</reference>
<organism evidence="1 2">
    <name type="scientific">Dermabacter vaginalis</name>
    <dbReference type="NCBI Taxonomy" id="1630135"/>
    <lineage>
        <taxon>Bacteria</taxon>
        <taxon>Bacillati</taxon>
        <taxon>Actinomycetota</taxon>
        <taxon>Actinomycetes</taxon>
        <taxon>Micrococcales</taxon>
        <taxon>Dermabacteraceae</taxon>
        <taxon>Dermabacter</taxon>
    </lineage>
</organism>
<dbReference type="InterPro" id="IPR002591">
    <property type="entry name" value="Phosphodiest/P_Trfase"/>
</dbReference>
<dbReference type="STRING" id="1630135.DAD186_12050"/>
<dbReference type="SUPFAM" id="SSF53649">
    <property type="entry name" value="Alkaline phosphatase-like"/>
    <property type="match status" value="1"/>
</dbReference>
<accession>A0A1B0ZID3</accession>
<dbReference type="GO" id="GO:0016787">
    <property type="term" value="F:hydrolase activity"/>
    <property type="evidence" value="ECO:0007669"/>
    <property type="project" value="UniProtKB-ARBA"/>
</dbReference>
<dbReference type="PANTHER" id="PTHR10151:SF120">
    <property type="entry name" value="BIS(5'-ADENOSYL)-TRIPHOSPHATASE"/>
    <property type="match status" value="1"/>
</dbReference>